<evidence type="ECO:0000256" key="5">
    <source>
        <dbReference type="ARBA" id="ARBA00022771"/>
    </source>
</evidence>
<accession>V7C5Q5</accession>
<reference evidence="12" key="1">
    <citation type="journal article" date="2014" name="Nat. Genet.">
        <title>A reference genome for common bean and genome-wide analysis of dual domestications.</title>
        <authorList>
            <person name="Schmutz J."/>
            <person name="McClean P.E."/>
            <person name="Mamidi S."/>
            <person name="Wu G.A."/>
            <person name="Cannon S.B."/>
            <person name="Grimwood J."/>
            <person name="Jenkins J."/>
            <person name="Shu S."/>
            <person name="Song Q."/>
            <person name="Chavarro C."/>
            <person name="Torres-Torres M."/>
            <person name="Geffroy V."/>
            <person name="Moghaddam S.M."/>
            <person name="Gao D."/>
            <person name="Abernathy B."/>
            <person name="Barry K."/>
            <person name="Blair M."/>
            <person name="Brick M.A."/>
            <person name="Chovatia M."/>
            <person name="Gepts P."/>
            <person name="Goodstein D.M."/>
            <person name="Gonzales M."/>
            <person name="Hellsten U."/>
            <person name="Hyten D.L."/>
            <person name="Jia G."/>
            <person name="Kelly J.D."/>
            <person name="Kudrna D."/>
            <person name="Lee R."/>
            <person name="Richard M.M."/>
            <person name="Miklas P.N."/>
            <person name="Osorno J.M."/>
            <person name="Rodrigues J."/>
            <person name="Thareau V."/>
            <person name="Urrea C.A."/>
            <person name="Wang M."/>
            <person name="Yu Y."/>
            <person name="Zhang M."/>
            <person name="Wing R.A."/>
            <person name="Cregan P.B."/>
            <person name="Rokhsar D.S."/>
            <person name="Jackson S.A."/>
        </authorList>
    </citation>
    <scope>NUCLEOTIDE SEQUENCE [LARGE SCALE GENOMIC DNA]</scope>
    <source>
        <strain evidence="12">cv. G19833</strain>
    </source>
</reference>
<dbReference type="SMART" id="SM00184">
    <property type="entry name" value="RING"/>
    <property type="match status" value="1"/>
</dbReference>
<dbReference type="Pfam" id="PF13639">
    <property type="entry name" value="zf-RING_2"/>
    <property type="match status" value="1"/>
</dbReference>
<dbReference type="GO" id="GO:0061630">
    <property type="term" value="F:ubiquitin protein ligase activity"/>
    <property type="evidence" value="ECO:0007669"/>
    <property type="project" value="UniProtKB-EC"/>
</dbReference>
<keyword evidence="3" id="KW-0808">Transferase</keyword>
<dbReference type="SMR" id="V7C5Q5"/>
<evidence type="ECO:0000313" key="11">
    <source>
        <dbReference type="EMBL" id="ESW25474.1"/>
    </source>
</evidence>
<dbReference type="OrthoDB" id="8062037at2759"/>
<dbReference type="STRING" id="3885.V7C5Q5"/>
<dbReference type="OMA" id="SCFERTH"/>
<evidence type="ECO:0000256" key="9">
    <source>
        <dbReference type="SAM" id="MobiDB-lite"/>
    </source>
</evidence>
<dbReference type="EC" id="2.3.2.27" evidence="2"/>
<dbReference type="InterPro" id="IPR013083">
    <property type="entry name" value="Znf_RING/FYVE/PHD"/>
</dbReference>
<comment type="catalytic activity">
    <reaction evidence="1">
        <text>S-ubiquitinyl-[E2 ubiquitin-conjugating enzyme]-L-cysteine + [acceptor protein]-L-lysine = [E2 ubiquitin-conjugating enzyme]-L-cysteine + N(6)-ubiquitinyl-[acceptor protein]-L-lysine.</text>
        <dbReference type="EC" id="2.3.2.27"/>
    </reaction>
</comment>
<evidence type="ECO:0000256" key="7">
    <source>
        <dbReference type="ARBA" id="ARBA00022833"/>
    </source>
</evidence>
<dbReference type="InterPro" id="IPR001841">
    <property type="entry name" value="Znf_RING"/>
</dbReference>
<organism evidence="11 12">
    <name type="scientific">Phaseolus vulgaris</name>
    <name type="common">Kidney bean</name>
    <name type="synonym">French bean</name>
    <dbReference type="NCBI Taxonomy" id="3885"/>
    <lineage>
        <taxon>Eukaryota</taxon>
        <taxon>Viridiplantae</taxon>
        <taxon>Streptophyta</taxon>
        <taxon>Embryophyta</taxon>
        <taxon>Tracheophyta</taxon>
        <taxon>Spermatophyta</taxon>
        <taxon>Magnoliopsida</taxon>
        <taxon>eudicotyledons</taxon>
        <taxon>Gunneridae</taxon>
        <taxon>Pentapetalae</taxon>
        <taxon>rosids</taxon>
        <taxon>fabids</taxon>
        <taxon>Fabales</taxon>
        <taxon>Fabaceae</taxon>
        <taxon>Papilionoideae</taxon>
        <taxon>50 kb inversion clade</taxon>
        <taxon>NPAAA clade</taxon>
        <taxon>indigoferoid/millettioid clade</taxon>
        <taxon>Phaseoleae</taxon>
        <taxon>Phaseolus</taxon>
    </lineage>
</organism>
<dbReference type="PANTHER" id="PTHR46463">
    <property type="entry name" value="ZINC FINGER, RING/FYVE/PHD-TYPE"/>
    <property type="match status" value="1"/>
</dbReference>
<evidence type="ECO:0000313" key="12">
    <source>
        <dbReference type="Proteomes" id="UP000000226"/>
    </source>
</evidence>
<keyword evidence="5 8" id="KW-0863">Zinc-finger</keyword>
<proteinExistence type="predicted"/>
<dbReference type="SUPFAM" id="SSF57850">
    <property type="entry name" value="RING/U-box"/>
    <property type="match status" value="1"/>
</dbReference>
<evidence type="ECO:0000256" key="3">
    <source>
        <dbReference type="ARBA" id="ARBA00022679"/>
    </source>
</evidence>
<gene>
    <name evidence="11" type="ORF">PHAVU_003G039100g</name>
</gene>
<dbReference type="AlphaFoldDB" id="V7C5Q5"/>
<protein>
    <recommendedName>
        <fullName evidence="2">RING-type E3 ubiquitin transferase</fullName>
        <ecNumber evidence="2">2.3.2.27</ecNumber>
    </recommendedName>
</protein>
<evidence type="ECO:0000256" key="8">
    <source>
        <dbReference type="PROSITE-ProRule" id="PRU00175"/>
    </source>
</evidence>
<name>V7C5Q5_PHAVU</name>
<feature type="region of interest" description="Disordered" evidence="9">
    <location>
        <begin position="14"/>
        <end position="35"/>
    </location>
</feature>
<sequence length="128" mass="14683">MGCCMSCLTGRHHPEDEDQRSDDHNATHFPQDQDPLPLSTYGYDKLYAAEGGGINRRPSFSEYTHTLYSTSSTADEDVCPTCFEEYCEENPKITAKCKHHYHLGCIYEWKERSETCPTCRKVLDFSES</sequence>
<feature type="domain" description="RING-type" evidence="10">
    <location>
        <begin position="79"/>
        <end position="120"/>
    </location>
</feature>
<dbReference type="Gene3D" id="3.30.40.10">
    <property type="entry name" value="Zinc/RING finger domain, C3HC4 (zinc finger)"/>
    <property type="match status" value="1"/>
</dbReference>
<dbReference type="PANTHER" id="PTHR46463:SF10">
    <property type="entry name" value="OS01G0926200 PROTEIN"/>
    <property type="match status" value="1"/>
</dbReference>
<dbReference type="Gramene" id="ESW25474">
    <property type="protein sequence ID" value="ESW25474"/>
    <property type="gene ID" value="PHAVU_003G039100g"/>
</dbReference>
<keyword evidence="6" id="KW-0833">Ubl conjugation pathway</keyword>
<dbReference type="eggNOG" id="KOG0800">
    <property type="taxonomic scope" value="Eukaryota"/>
</dbReference>
<evidence type="ECO:0000256" key="1">
    <source>
        <dbReference type="ARBA" id="ARBA00000900"/>
    </source>
</evidence>
<keyword evidence="4" id="KW-0479">Metal-binding</keyword>
<dbReference type="PROSITE" id="PS50089">
    <property type="entry name" value="ZF_RING_2"/>
    <property type="match status" value="1"/>
</dbReference>
<keyword evidence="7" id="KW-0862">Zinc</keyword>
<dbReference type="Proteomes" id="UP000000226">
    <property type="component" value="Chromosome 3"/>
</dbReference>
<evidence type="ECO:0000259" key="10">
    <source>
        <dbReference type="PROSITE" id="PS50089"/>
    </source>
</evidence>
<evidence type="ECO:0000256" key="4">
    <source>
        <dbReference type="ARBA" id="ARBA00022723"/>
    </source>
</evidence>
<evidence type="ECO:0000256" key="6">
    <source>
        <dbReference type="ARBA" id="ARBA00022786"/>
    </source>
</evidence>
<evidence type="ECO:0000256" key="2">
    <source>
        <dbReference type="ARBA" id="ARBA00012483"/>
    </source>
</evidence>
<keyword evidence="12" id="KW-1185">Reference proteome</keyword>
<dbReference type="EMBL" id="CM002290">
    <property type="protein sequence ID" value="ESW25474.1"/>
    <property type="molecule type" value="Genomic_DNA"/>
</dbReference>
<dbReference type="GO" id="GO:0008270">
    <property type="term" value="F:zinc ion binding"/>
    <property type="evidence" value="ECO:0007669"/>
    <property type="project" value="UniProtKB-KW"/>
</dbReference>